<comment type="caution">
    <text evidence="5">The sequence shown here is derived from an EMBL/GenBank/DDBJ whole genome shotgun (WGS) entry which is preliminary data.</text>
</comment>
<evidence type="ECO:0000313" key="5">
    <source>
        <dbReference type="EMBL" id="NYS93019.1"/>
    </source>
</evidence>
<name>A0A853ER17_9MICO</name>
<accession>A0A853ER17</accession>
<keyword evidence="3" id="KW-0732">Signal</keyword>
<evidence type="ECO:0000313" key="6">
    <source>
        <dbReference type="Proteomes" id="UP000561011"/>
    </source>
</evidence>
<feature type="signal peptide" evidence="3">
    <location>
        <begin position="1"/>
        <end position="34"/>
    </location>
</feature>
<keyword evidence="2" id="KW-0472">Membrane</keyword>
<dbReference type="Pfam" id="PF14257">
    <property type="entry name" value="DUF4349"/>
    <property type="match status" value="1"/>
</dbReference>
<evidence type="ECO:0000259" key="4">
    <source>
        <dbReference type="Pfam" id="PF14257"/>
    </source>
</evidence>
<gene>
    <name evidence="5" type="ORF">HZZ10_05690</name>
</gene>
<feature type="region of interest" description="Disordered" evidence="1">
    <location>
        <begin position="33"/>
        <end position="65"/>
    </location>
</feature>
<feature type="chain" id="PRO_5039057766" evidence="3">
    <location>
        <begin position="35"/>
        <end position="360"/>
    </location>
</feature>
<organism evidence="5 6">
    <name type="scientific">Sanguibacter inulinus</name>
    <dbReference type="NCBI Taxonomy" id="60922"/>
    <lineage>
        <taxon>Bacteria</taxon>
        <taxon>Bacillati</taxon>
        <taxon>Actinomycetota</taxon>
        <taxon>Actinomycetes</taxon>
        <taxon>Micrococcales</taxon>
        <taxon>Sanguibacteraceae</taxon>
        <taxon>Sanguibacter</taxon>
    </lineage>
</organism>
<dbReference type="AlphaFoldDB" id="A0A853ER17"/>
<feature type="region of interest" description="Disordered" evidence="1">
    <location>
        <begin position="306"/>
        <end position="360"/>
    </location>
</feature>
<evidence type="ECO:0000256" key="2">
    <source>
        <dbReference type="SAM" id="Phobius"/>
    </source>
</evidence>
<dbReference type="InterPro" id="IPR025645">
    <property type="entry name" value="DUF4349"/>
</dbReference>
<reference evidence="5 6" key="1">
    <citation type="submission" date="2020-07" db="EMBL/GenBank/DDBJ databases">
        <title>MOT database genomes.</title>
        <authorList>
            <person name="Joseph S."/>
            <person name="Aduse-Opoku J."/>
            <person name="Hashim A."/>
            <person name="Wade W."/>
            <person name="Curtis M."/>
        </authorList>
    </citation>
    <scope>NUCLEOTIDE SEQUENCE [LARGE SCALE GENOMIC DNA]</scope>
    <source>
        <strain evidence="5 6">DSM 100099</strain>
    </source>
</reference>
<evidence type="ECO:0000256" key="1">
    <source>
        <dbReference type="SAM" id="MobiDB-lite"/>
    </source>
</evidence>
<feature type="transmembrane region" description="Helical" evidence="2">
    <location>
        <begin position="263"/>
        <end position="296"/>
    </location>
</feature>
<evidence type="ECO:0000256" key="3">
    <source>
        <dbReference type="SAM" id="SignalP"/>
    </source>
</evidence>
<dbReference type="Proteomes" id="UP000561011">
    <property type="component" value="Unassembled WGS sequence"/>
</dbReference>
<dbReference type="PROSITE" id="PS51257">
    <property type="entry name" value="PROKAR_LIPOPROTEIN"/>
    <property type="match status" value="1"/>
</dbReference>
<feature type="compositionally biased region" description="Low complexity" evidence="1">
    <location>
        <begin position="310"/>
        <end position="330"/>
    </location>
</feature>
<feature type="domain" description="DUF4349" evidence="4">
    <location>
        <begin position="82"/>
        <end position="293"/>
    </location>
</feature>
<protein>
    <submittedName>
        <fullName evidence="5">DUF4349 domain-containing protein</fullName>
    </submittedName>
</protein>
<proteinExistence type="predicted"/>
<sequence length="360" mass="35824">MTTRRGAQGGPRRRWGTVAVLAVAAVLAGCSSGAESTAGSADQAVSDRSGSVDGADSEGGAEPAAAASEALAATVGGAEADRSVIVSGTVVLTADDPIAVADLVAGAVEGAGGYLDGRSESRGEGSRPAQARLTVRVPPGEVQPMIDSLRGIGKVTEVDLSSSDVTKQVADLETRISAKKVAITRLEELLSGAGSMADLLAVEGELTTRQSELEQLLTEQAGIDDLTSMATLEISVYATDQEPAPDEDDVSGFLGGLSAGWDALVTALGVAVTVLGVLLPWLVLVALVGAVALWILRRRRRSTGRGGAVGQARAARPAGEGTETSADGTTTAGGGALLTGGASLKPGPAASQDGPPAAHG</sequence>
<dbReference type="RefSeq" id="WP_179912766.1">
    <property type="nucleotide sequence ID" value="NZ_JACBYE010000009.1"/>
</dbReference>
<keyword evidence="2" id="KW-0812">Transmembrane</keyword>
<keyword evidence="6" id="KW-1185">Reference proteome</keyword>
<dbReference type="EMBL" id="JACBYE010000009">
    <property type="protein sequence ID" value="NYS93019.1"/>
    <property type="molecule type" value="Genomic_DNA"/>
</dbReference>
<keyword evidence="2" id="KW-1133">Transmembrane helix</keyword>